<protein>
    <recommendedName>
        <fullName evidence="3">Lipoprotein</fullName>
    </recommendedName>
</protein>
<evidence type="ECO:0008006" key="3">
    <source>
        <dbReference type="Google" id="ProtNLM"/>
    </source>
</evidence>
<proteinExistence type="predicted"/>
<gene>
    <name evidence="1" type="ORF">IPZ78_07955</name>
</gene>
<keyword evidence="2" id="KW-1185">Reference proteome</keyword>
<dbReference type="Proteomes" id="UP001165302">
    <property type="component" value="Unassembled WGS sequence"/>
</dbReference>
<dbReference type="EMBL" id="JADEYP010000012">
    <property type="protein sequence ID" value="MCA5005085.1"/>
    <property type="molecule type" value="Genomic_DNA"/>
</dbReference>
<evidence type="ECO:0000313" key="1">
    <source>
        <dbReference type="EMBL" id="MCA5005085.1"/>
    </source>
</evidence>
<comment type="caution">
    <text evidence="1">The sequence shown here is derived from an EMBL/GenBank/DDBJ whole genome shotgun (WGS) entry which is preliminary data.</text>
</comment>
<accession>A0ABS7Z4H7</accession>
<organism evidence="1 2">
    <name type="scientific">Sphingobacterium bovistauri</name>
    <dbReference type="NCBI Taxonomy" id="2781959"/>
    <lineage>
        <taxon>Bacteria</taxon>
        <taxon>Pseudomonadati</taxon>
        <taxon>Bacteroidota</taxon>
        <taxon>Sphingobacteriia</taxon>
        <taxon>Sphingobacteriales</taxon>
        <taxon>Sphingobacteriaceae</taxon>
        <taxon>Sphingobacterium</taxon>
    </lineage>
</organism>
<evidence type="ECO:0000313" key="2">
    <source>
        <dbReference type="Proteomes" id="UP001165302"/>
    </source>
</evidence>
<reference evidence="1" key="1">
    <citation type="submission" date="2020-10" db="EMBL/GenBank/DDBJ databases">
        <authorList>
            <person name="Lu T."/>
            <person name="Wang Q."/>
            <person name="Han X."/>
        </authorList>
    </citation>
    <scope>NUCLEOTIDE SEQUENCE</scope>
    <source>
        <strain evidence="1">WQ 366</strain>
    </source>
</reference>
<name>A0ABS7Z4H7_9SPHI</name>
<dbReference type="RefSeq" id="WP_225552485.1">
    <property type="nucleotide sequence ID" value="NZ_JADEYP010000012.1"/>
</dbReference>
<sequence>MWIQKLIFTLSVFSLFKCAIPHKLNVAAIEYTYIAASKTNKKGAHIRYRKRIPLIEKLDPKIWNIEQFNNKIAYNIRGHITSAGHSINRIKKIKTKKEIIDNTLYIIHYVLIKNNPGKENANIMGYNYVQTYTHKITQDIKKVKIELRHQLLAKEHTNTLMTEENINIK</sequence>